<dbReference type="GO" id="GO:0007030">
    <property type="term" value="P:Golgi organization"/>
    <property type="evidence" value="ECO:0007669"/>
    <property type="project" value="TreeGrafter"/>
</dbReference>
<gene>
    <name evidence="12" type="ORF">L211DRAFT_856632</name>
</gene>
<dbReference type="InterPro" id="IPR048320">
    <property type="entry name" value="COG3_N"/>
</dbReference>
<feature type="domain" description="Conserved oligomeric Golgi complex subunit 3 C-terminal" evidence="11">
    <location>
        <begin position="266"/>
        <end position="587"/>
    </location>
</feature>
<evidence type="ECO:0000256" key="2">
    <source>
        <dbReference type="ARBA" id="ARBA00009936"/>
    </source>
</evidence>
<keyword evidence="4" id="KW-0813">Transport</keyword>
<dbReference type="GO" id="GO:0017119">
    <property type="term" value="C:Golgi transport complex"/>
    <property type="evidence" value="ECO:0007669"/>
    <property type="project" value="TreeGrafter"/>
</dbReference>
<evidence type="ECO:0000256" key="4">
    <source>
        <dbReference type="ARBA" id="ARBA00022448"/>
    </source>
</evidence>
<dbReference type="InterPro" id="IPR048685">
    <property type="entry name" value="COG3_C"/>
</dbReference>
<dbReference type="InterPro" id="IPR007265">
    <property type="entry name" value="COG_su3"/>
</dbReference>
<comment type="similarity">
    <text evidence="2">Belongs to the COG3 family.</text>
</comment>
<evidence type="ECO:0000256" key="5">
    <source>
        <dbReference type="ARBA" id="ARBA00022927"/>
    </source>
</evidence>
<keyword evidence="5" id="KW-0653">Protein transport</keyword>
<keyword evidence="7" id="KW-0472">Membrane</keyword>
<dbReference type="FunCoup" id="A0A3N4LUU6">
    <property type="interactions" value="714"/>
</dbReference>
<dbReference type="GO" id="GO:0006914">
    <property type="term" value="P:autophagy"/>
    <property type="evidence" value="ECO:0007669"/>
    <property type="project" value="TreeGrafter"/>
</dbReference>
<feature type="compositionally biased region" description="Basic and acidic residues" evidence="9">
    <location>
        <begin position="24"/>
        <end position="59"/>
    </location>
</feature>
<dbReference type="InParanoid" id="A0A3N4LUU6"/>
<evidence type="ECO:0000256" key="7">
    <source>
        <dbReference type="ARBA" id="ARBA00023136"/>
    </source>
</evidence>
<evidence type="ECO:0000256" key="9">
    <source>
        <dbReference type="SAM" id="MobiDB-lite"/>
    </source>
</evidence>
<evidence type="ECO:0000256" key="3">
    <source>
        <dbReference type="ARBA" id="ARBA00020976"/>
    </source>
</evidence>
<evidence type="ECO:0000256" key="8">
    <source>
        <dbReference type="ARBA" id="ARBA00031339"/>
    </source>
</evidence>
<evidence type="ECO:0000259" key="11">
    <source>
        <dbReference type="Pfam" id="PF20671"/>
    </source>
</evidence>
<dbReference type="STRING" id="1051890.A0A3N4LUU6"/>
<feature type="domain" description="Conserved oligomeric Golgi complex subunit 3 N-terminal" evidence="10">
    <location>
        <begin position="113"/>
        <end position="246"/>
    </location>
</feature>
<reference evidence="12 13" key="1">
    <citation type="journal article" date="2018" name="Nat. Ecol. Evol.">
        <title>Pezizomycetes genomes reveal the molecular basis of ectomycorrhizal truffle lifestyle.</title>
        <authorList>
            <person name="Murat C."/>
            <person name="Payen T."/>
            <person name="Noel B."/>
            <person name="Kuo A."/>
            <person name="Morin E."/>
            <person name="Chen J."/>
            <person name="Kohler A."/>
            <person name="Krizsan K."/>
            <person name="Balestrini R."/>
            <person name="Da Silva C."/>
            <person name="Montanini B."/>
            <person name="Hainaut M."/>
            <person name="Levati E."/>
            <person name="Barry K.W."/>
            <person name="Belfiori B."/>
            <person name="Cichocki N."/>
            <person name="Clum A."/>
            <person name="Dockter R.B."/>
            <person name="Fauchery L."/>
            <person name="Guy J."/>
            <person name="Iotti M."/>
            <person name="Le Tacon F."/>
            <person name="Lindquist E.A."/>
            <person name="Lipzen A."/>
            <person name="Malagnac F."/>
            <person name="Mello A."/>
            <person name="Molinier V."/>
            <person name="Miyauchi S."/>
            <person name="Poulain J."/>
            <person name="Riccioni C."/>
            <person name="Rubini A."/>
            <person name="Sitrit Y."/>
            <person name="Splivallo R."/>
            <person name="Traeger S."/>
            <person name="Wang M."/>
            <person name="Zifcakova L."/>
            <person name="Wipf D."/>
            <person name="Zambonelli A."/>
            <person name="Paolocci F."/>
            <person name="Nowrousian M."/>
            <person name="Ottonello S."/>
            <person name="Baldrian P."/>
            <person name="Spatafora J.W."/>
            <person name="Henrissat B."/>
            <person name="Nagy L.G."/>
            <person name="Aury J.M."/>
            <person name="Wincker P."/>
            <person name="Grigoriev I.V."/>
            <person name="Bonfante P."/>
            <person name="Martin F.M."/>
        </authorList>
    </citation>
    <scope>NUCLEOTIDE SEQUENCE [LARGE SCALE GENOMIC DNA]</scope>
    <source>
        <strain evidence="12 13">ATCC MYA-4762</strain>
    </source>
</reference>
<dbReference type="Pfam" id="PF20671">
    <property type="entry name" value="COG3_C"/>
    <property type="match status" value="1"/>
</dbReference>
<dbReference type="GO" id="GO:0005801">
    <property type="term" value="C:cis-Golgi network"/>
    <property type="evidence" value="ECO:0007669"/>
    <property type="project" value="InterPro"/>
</dbReference>
<feature type="region of interest" description="Disordered" evidence="9">
    <location>
        <begin position="775"/>
        <end position="823"/>
    </location>
</feature>
<evidence type="ECO:0000256" key="6">
    <source>
        <dbReference type="ARBA" id="ARBA00023034"/>
    </source>
</evidence>
<keyword evidence="6" id="KW-0333">Golgi apparatus</keyword>
<evidence type="ECO:0000313" key="13">
    <source>
        <dbReference type="Proteomes" id="UP000267821"/>
    </source>
</evidence>
<evidence type="ECO:0000256" key="1">
    <source>
        <dbReference type="ARBA" id="ARBA00004395"/>
    </source>
</evidence>
<dbReference type="EMBL" id="ML121537">
    <property type="protein sequence ID" value="RPB25458.1"/>
    <property type="molecule type" value="Genomic_DNA"/>
</dbReference>
<feature type="region of interest" description="Disordered" evidence="9">
    <location>
        <begin position="17"/>
        <end position="72"/>
    </location>
</feature>
<dbReference type="GO" id="GO:0006886">
    <property type="term" value="P:intracellular protein transport"/>
    <property type="evidence" value="ECO:0007669"/>
    <property type="project" value="InterPro"/>
</dbReference>
<dbReference type="AlphaFoldDB" id="A0A3N4LUU6"/>
<organism evidence="12 13">
    <name type="scientific">Terfezia boudieri ATCC MYA-4762</name>
    <dbReference type="NCBI Taxonomy" id="1051890"/>
    <lineage>
        <taxon>Eukaryota</taxon>
        <taxon>Fungi</taxon>
        <taxon>Dikarya</taxon>
        <taxon>Ascomycota</taxon>
        <taxon>Pezizomycotina</taxon>
        <taxon>Pezizomycetes</taxon>
        <taxon>Pezizales</taxon>
        <taxon>Pezizaceae</taxon>
        <taxon>Terfezia</taxon>
    </lineage>
</organism>
<sequence>MFEDHWYEHSTPLPQATLNLWRSESTKRQSFESPRSSRDDAKGRAKTEVPLRPKSRNDMEDGQGGHRSSGWMGAKEFTKELDLMQWYDDMESELQDASNDEYKCVHIAPASGVSRLLEITDDTLLLLSSLKNSFVAVENQTSSFQTQCEDLVTEEQRLEALSQQIGQGLAPFAELENMITKLNRPGTDFVKTRSFSDMLKTLDWCLEDLSRYTHFKDTPIYLPKFRRCMTISMTLIRNFLVNSLRETSTDVSKRMAAQNLTETTQSALLYARFRVNAPELRDLVGEIEKRCPGHEEYISLLNDCYNAFFASRRPLITPLTTKKMTNIAAASANSSDLVVFARFSISDMRSICNDEFELFYAYFSTGEREVYTFLESICKPFYDRLRPKIAAEAQLVKLCELCTLLQTRYLRDQEDPDYDQYDRSRLDFGRLIQTILLETQTRLVAGAQGVLKTAIEQFVPTTEDLDYPAKVANQPKRKGIAAPVVIETDENLGTAGGFDTDAVFQGWYPTMRKAIWLLSRIYRLVNPAVFGDIAHKIVHSCTLSLIKASKQLNKQKTPIDGHLFLIKHLLILKEQIVAFDIEYLPPDQERVAAGVQETLTGTFWDVYQQGGLLTRDGILKLVSVGAGWTSGPVENMIDAKVELDGTLRTAITSLTAEFSAMMLSPILSASSAEPITPQLPEKSGGQLMQEIQGNVEKKVRELRDRLKEYMVGDWRTREALVGAVQELVINKYEAFFSQLLQDTSGGSISYRDVWDVERFIGWSNEVFDVGKGVLGGGMHDGGGEGEGEGEGEGLGIAMNGEEGEEGDDDYTESGGEDGEDGGK</sequence>
<dbReference type="OrthoDB" id="296793at2759"/>
<dbReference type="GO" id="GO:0006891">
    <property type="term" value="P:intra-Golgi vesicle-mediated transport"/>
    <property type="evidence" value="ECO:0007669"/>
    <property type="project" value="TreeGrafter"/>
</dbReference>
<evidence type="ECO:0000313" key="12">
    <source>
        <dbReference type="EMBL" id="RPB25458.1"/>
    </source>
</evidence>
<dbReference type="PANTHER" id="PTHR13302">
    <property type="entry name" value="CONSERVED OLIGOMERIC GOLGI COMPLEX COMPONENT 3"/>
    <property type="match status" value="1"/>
</dbReference>
<proteinExistence type="inferred from homology"/>
<evidence type="ECO:0000259" key="10">
    <source>
        <dbReference type="Pfam" id="PF04136"/>
    </source>
</evidence>
<accession>A0A3N4LUU6</accession>
<keyword evidence="13" id="KW-1185">Reference proteome</keyword>
<feature type="compositionally biased region" description="Acidic residues" evidence="9">
    <location>
        <begin position="801"/>
        <end position="823"/>
    </location>
</feature>
<dbReference type="GO" id="GO:0000139">
    <property type="term" value="C:Golgi membrane"/>
    <property type="evidence" value="ECO:0007669"/>
    <property type="project" value="UniProtKB-SubCell"/>
</dbReference>
<name>A0A3N4LUU6_9PEZI</name>
<dbReference type="Proteomes" id="UP000267821">
    <property type="component" value="Unassembled WGS sequence"/>
</dbReference>
<comment type="subcellular location">
    <subcellularLocation>
        <location evidence="1">Golgi apparatus membrane</location>
        <topology evidence="1">Peripheral membrane protein</topology>
    </subcellularLocation>
</comment>
<dbReference type="PANTHER" id="PTHR13302:SF8">
    <property type="entry name" value="CONSERVED OLIGOMERIC GOLGI COMPLEX SUBUNIT 3"/>
    <property type="match status" value="1"/>
</dbReference>
<protein>
    <recommendedName>
        <fullName evidence="3">Conserved oligomeric Golgi complex subunit 3</fullName>
    </recommendedName>
    <alternativeName>
        <fullName evidence="8">Component of oligomeric Golgi complex 3</fullName>
    </alternativeName>
</protein>
<dbReference type="Pfam" id="PF04136">
    <property type="entry name" value="COG3_N"/>
    <property type="match status" value="1"/>
</dbReference>